<dbReference type="PANTHER" id="PTHR33428">
    <property type="entry name" value="CHLOROPHYLLASE-2, CHLOROPLASTIC"/>
    <property type="match status" value="1"/>
</dbReference>
<dbReference type="STRING" id="1601833.SAMN05518684_105321"/>
<dbReference type="RefSeq" id="WP_093050309.1">
    <property type="nucleotide sequence ID" value="NZ_FOGT01000005.1"/>
</dbReference>
<evidence type="ECO:0000313" key="2">
    <source>
        <dbReference type="EMBL" id="SER96164.1"/>
    </source>
</evidence>
<dbReference type="Gene3D" id="3.40.50.1820">
    <property type="entry name" value="alpha/beta hydrolase"/>
    <property type="match status" value="1"/>
</dbReference>
<sequence length="746" mass="84606">MDSETKEPNKLYRLLIWLKRRAVKIPAFDHKLTYIIISLWLITAIGIMTGVAGTPTGLGRHIDLAIALTAHTLIFMLAAVIIGFLFSVLYLPIPRLFTGCLLYSSYITYFILTEANLGPLFSGIITGVWMGVGLCAGLIITLLKSNLTAWKKTGLSVLPAAIILFLFLWRPEIEHADVAESFRDNGYITPLSVENPSEQGSHSVTTFTYGNGEDNHRDEFRHGVELISDSVDASAYINEWKRYRTFFWGFDETSLPLNGRVWMPEGEGTFPLVLMVHGNHTMENFSDGGYGYLGELLASRGYIAVSVDQNFLNYSNWTGIPSNDMKLRAWLLMHHLLQVEAFHETPDTPFYDKVDLQRVSLIGHSRGGQAVAMVADYERWFSEEDSLNGIEDIGIEGVVAIAPTDRQVDDMRAELDNVSYLTLHGARDGDVHNYHGDRQYGRVSIPGDNGHFKAGVYIAEANHSQFNTDWGRMDMRLPGGVFLNRAQMMSEEEQRQVAEVYISAFLESAVKENDQYLPLFRDVRYGKEWLPNTQYITRFENSEFMPLVNYNRAESKTDLAGGVTAVGVGFNKWEIQAAENRSGNKKRTRGMAFKWEDTARYHLYFNEDFRADNFNKSFESIRLSIANKDRDMEKDAGEGYHVPQLDVEMETVSGETARVSLEAVKTIEPPIATQYTINPWFEDIMREGKYEEAIEPVFQNYELPVNLFKEAVPDFPIEEVERISLYFADGPGELMMDEIGFFVQPD</sequence>
<dbReference type="InterPro" id="IPR017395">
    <property type="entry name" value="Chlorophyllase-like"/>
</dbReference>
<feature type="transmembrane region" description="Helical" evidence="1">
    <location>
        <begin position="124"/>
        <end position="143"/>
    </location>
</feature>
<dbReference type="Pfam" id="PF07224">
    <property type="entry name" value="Chlorophyllase"/>
    <property type="match status" value="1"/>
</dbReference>
<keyword evidence="1" id="KW-1133">Transmembrane helix</keyword>
<dbReference type="OrthoDB" id="9808543at2"/>
<gene>
    <name evidence="2" type="ORF">SAMN05518684_105321</name>
</gene>
<name>A0A1H9TGR9_9BACI</name>
<protein>
    <submittedName>
        <fullName evidence="2">Chlorophyllase enzyme</fullName>
    </submittedName>
</protein>
<reference evidence="3" key="1">
    <citation type="submission" date="2016-10" db="EMBL/GenBank/DDBJ databases">
        <authorList>
            <person name="Varghese N."/>
            <person name="Submissions S."/>
        </authorList>
    </citation>
    <scope>NUCLEOTIDE SEQUENCE [LARGE SCALE GENOMIC DNA]</scope>
    <source>
        <strain evidence="3">S9</strain>
    </source>
</reference>
<accession>A0A1H9TGR9</accession>
<evidence type="ECO:0000313" key="3">
    <source>
        <dbReference type="Proteomes" id="UP000198571"/>
    </source>
</evidence>
<dbReference type="AlphaFoldDB" id="A0A1H9TGR9"/>
<organism evidence="2 3">
    <name type="scientific">Salipaludibacillus aurantiacus</name>
    <dbReference type="NCBI Taxonomy" id="1601833"/>
    <lineage>
        <taxon>Bacteria</taxon>
        <taxon>Bacillati</taxon>
        <taxon>Bacillota</taxon>
        <taxon>Bacilli</taxon>
        <taxon>Bacillales</taxon>
        <taxon>Bacillaceae</taxon>
    </lineage>
</organism>
<feature type="transmembrane region" description="Helical" evidence="1">
    <location>
        <begin position="96"/>
        <end position="112"/>
    </location>
</feature>
<evidence type="ECO:0000256" key="1">
    <source>
        <dbReference type="SAM" id="Phobius"/>
    </source>
</evidence>
<proteinExistence type="predicted"/>
<feature type="transmembrane region" description="Helical" evidence="1">
    <location>
        <begin position="64"/>
        <end position="89"/>
    </location>
</feature>
<keyword evidence="1" id="KW-0812">Transmembrane</keyword>
<dbReference type="PANTHER" id="PTHR33428:SF14">
    <property type="entry name" value="CARBOXYLESTERASE TYPE B DOMAIN-CONTAINING PROTEIN"/>
    <property type="match status" value="1"/>
</dbReference>
<feature type="transmembrane region" description="Helical" evidence="1">
    <location>
        <begin position="32"/>
        <end position="52"/>
    </location>
</feature>
<dbReference type="SUPFAM" id="SSF53474">
    <property type="entry name" value="alpha/beta-Hydrolases"/>
    <property type="match status" value="1"/>
</dbReference>
<dbReference type="Proteomes" id="UP000198571">
    <property type="component" value="Unassembled WGS sequence"/>
</dbReference>
<keyword evidence="3" id="KW-1185">Reference proteome</keyword>
<keyword evidence="1" id="KW-0472">Membrane</keyword>
<feature type="transmembrane region" description="Helical" evidence="1">
    <location>
        <begin position="155"/>
        <end position="171"/>
    </location>
</feature>
<dbReference type="EMBL" id="FOGT01000005">
    <property type="protein sequence ID" value="SER96164.1"/>
    <property type="molecule type" value="Genomic_DNA"/>
</dbReference>
<dbReference type="InterPro" id="IPR029058">
    <property type="entry name" value="AB_hydrolase_fold"/>
</dbReference>